<protein>
    <submittedName>
        <fullName evidence="1">Uncharacterized protein</fullName>
    </submittedName>
</protein>
<organism evidence="1 2">
    <name type="scientific">Dendrolimus kikuchii</name>
    <dbReference type="NCBI Taxonomy" id="765133"/>
    <lineage>
        <taxon>Eukaryota</taxon>
        <taxon>Metazoa</taxon>
        <taxon>Ecdysozoa</taxon>
        <taxon>Arthropoda</taxon>
        <taxon>Hexapoda</taxon>
        <taxon>Insecta</taxon>
        <taxon>Pterygota</taxon>
        <taxon>Neoptera</taxon>
        <taxon>Endopterygota</taxon>
        <taxon>Lepidoptera</taxon>
        <taxon>Glossata</taxon>
        <taxon>Ditrysia</taxon>
        <taxon>Bombycoidea</taxon>
        <taxon>Lasiocampidae</taxon>
        <taxon>Dendrolimus</taxon>
    </lineage>
</organism>
<dbReference type="EMBL" id="CM034397">
    <property type="protein sequence ID" value="KAJ0177923.1"/>
    <property type="molecule type" value="Genomic_DNA"/>
</dbReference>
<gene>
    <name evidence="1" type="ORF">K1T71_006796</name>
</gene>
<dbReference type="Proteomes" id="UP000824533">
    <property type="component" value="Linkage Group LG11"/>
</dbReference>
<sequence>MKSKRLIQYAVNLTIYTGSLPHLWSVLLDISIDIVAREDCDFAELSTCKHRQSSVEFVKCLLVISNTIINK</sequence>
<accession>A0ACC1D1V4</accession>
<evidence type="ECO:0000313" key="2">
    <source>
        <dbReference type="Proteomes" id="UP000824533"/>
    </source>
</evidence>
<keyword evidence="2" id="KW-1185">Reference proteome</keyword>
<proteinExistence type="predicted"/>
<comment type="caution">
    <text evidence="1">The sequence shown here is derived from an EMBL/GenBank/DDBJ whole genome shotgun (WGS) entry which is preliminary data.</text>
</comment>
<evidence type="ECO:0000313" key="1">
    <source>
        <dbReference type="EMBL" id="KAJ0177923.1"/>
    </source>
</evidence>
<name>A0ACC1D1V4_9NEOP</name>
<reference evidence="1 2" key="1">
    <citation type="journal article" date="2021" name="Front. Genet.">
        <title>Chromosome-Level Genome Assembly Reveals Significant Gene Expansion in the Toll and IMD Signaling Pathways of Dendrolimus kikuchii.</title>
        <authorList>
            <person name="Zhou J."/>
            <person name="Wu P."/>
            <person name="Xiong Z."/>
            <person name="Liu N."/>
            <person name="Zhao N."/>
            <person name="Ji M."/>
            <person name="Qiu Y."/>
            <person name="Yang B."/>
        </authorList>
    </citation>
    <scope>NUCLEOTIDE SEQUENCE [LARGE SCALE GENOMIC DNA]</scope>
    <source>
        <strain evidence="1">Ann1</strain>
    </source>
</reference>